<dbReference type="Proteomes" id="UP001152622">
    <property type="component" value="Chromosome 21"/>
</dbReference>
<accession>A0A9Q1E9X2</accession>
<evidence type="ECO:0000313" key="3">
    <source>
        <dbReference type="Proteomes" id="UP001152622"/>
    </source>
</evidence>
<dbReference type="AlphaFoldDB" id="A0A9Q1E9X2"/>
<feature type="region of interest" description="Disordered" evidence="1">
    <location>
        <begin position="1"/>
        <end position="53"/>
    </location>
</feature>
<protein>
    <submittedName>
        <fullName evidence="2">Uncharacterized protein</fullName>
    </submittedName>
</protein>
<name>A0A9Q1E9X2_SYNKA</name>
<proteinExistence type="predicted"/>
<keyword evidence="3" id="KW-1185">Reference proteome</keyword>
<evidence type="ECO:0000256" key="1">
    <source>
        <dbReference type="SAM" id="MobiDB-lite"/>
    </source>
</evidence>
<comment type="caution">
    <text evidence="2">The sequence shown here is derived from an EMBL/GenBank/DDBJ whole genome shotgun (WGS) entry which is preliminary data.</text>
</comment>
<gene>
    <name evidence="2" type="ORF">SKAU_G00405680</name>
</gene>
<feature type="compositionally biased region" description="Polar residues" evidence="1">
    <location>
        <begin position="37"/>
        <end position="46"/>
    </location>
</feature>
<reference evidence="2" key="1">
    <citation type="journal article" date="2023" name="Science">
        <title>Genome structures resolve the early diversification of teleost fishes.</title>
        <authorList>
            <person name="Parey E."/>
            <person name="Louis A."/>
            <person name="Montfort J."/>
            <person name="Bouchez O."/>
            <person name="Roques C."/>
            <person name="Iampietro C."/>
            <person name="Lluch J."/>
            <person name="Castinel A."/>
            <person name="Donnadieu C."/>
            <person name="Desvignes T."/>
            <person name="Floi Bucao C."/>
            <person name="Jouanno E."/>
            <person name="Wen M."/>
            <person name="Mejri S."/>
            <person name="Dirks R."/>
            <person name="Jansen H."/>
            <person name="Henkel C."/>
            <person name="Chen W.J."/>
            <person name="Zahm M."/>
            <person name="Cabau C."/>
            <person name="Klopp C."/>
            <person name="Thompson A.W."/>
            <person name="Robinson-Rechavi M."/>
            <person name="Braasch I."/>
            <person name="Lecointre G."/>
            <person name="Bobe J."/>
            <person name="Postlethwait J.H."/>
            <person name="Berthelot C."/>
            <person name="Roest Crollius H."/>
            <person name="Guiguen Y."/>
        </authorList>
    </citation>
    <scope>NUCLEOTIDE SEQUENCE</scope>
    <source>
        <strain evidence="2">WJC10195</strain>
    </source>
</reference>
<dbReference type="EMBL" id="JAINUF010000021">
    <property type="protein sequence ID" value="KAJ8334929.1"/>
    <property type="molecule type" value="Genomic_DNA"/>
</dbReference>
<sequence length="174" mass="19889">MYPSTPELGVRAGGELSCDDVRAGRRHAMSPGERSPAGSSPQQLSNLRATETQREERTEILTLAWEVLLSLLSLEAPPGHQLGGPCDTAYLVLWSHWRKFTDNPRRPQVKIEHVGYLRVRRYQQGRVQQQLPRNGSAVHISRQQRSPSIKGHKQWLALLWQLRRVETSFAFLYL</sequence>
<organism evidence="2 3">
    <name type="scientific">Synaphobranchus kaupii</name>
    <name type="common">Kaup's arrowtooth eel</name>
    <dbReference type="NCBI Taxonomy" id="118154"/>
    <lineage>
        <taxon>Eukaryota</taxon>
        <taxon>Metazoa</taxon>
        <taxon>Chordata</taxon>
        <taxon>Craniata</taxon>
        <taxon>Vertebrata</taxon>
        <taxon>Euteleostomi</taxon>
        <taxon>Actinopterygii</taxon>
        <taxon>Neopterygii</taxon>
        <taxon>Teleostei</taxon>
        <taxon>Anguilliformes</taxon>
        <taxon>Synaphobranchidae</taxon>
        <taxon>Synaphobranchus</taxon>
    </lineage>
</organism>
<evidence type="ECO:0000313" key="2">
    <source>
        <dbReference type="EMBL" id="KAJ8334929.1"/>
    </source>
</evidence>